<dbReference type="InterPro" id="IPR043502">
    <property type="entry name" value="DNA/RNA_pol_sf"/>
</dbReference>
<dbReference type="Proteomes" id="UP000740883">
    <property type="component" value="Unassembled WGS sequence"/>
</dbReference>
<gene>
    <name evidence="2" type="primary">pol_260</name>
    <name evidence="2" type="ORF">NGRA_3285</name>
</gene>
<dbReference type="Pfam" id="PF17919">
    <property type="entry name" value="RT_RNaseH_2"/>
    <property type="match status" value="1"/>
</dbReference>
<dbReference type="OrthoDB" id="6425250at2759"/>
<organism evidence="2 3">
    <name type="scientific">Nosema granulosis</name>
    <dbReference type="NCBI Taxonomy" id="83296"/>
    <lineage>
        <taxon>Eukaryota</taxon>
        <taxon>Fungi</taxon>
        <taxon>Fungi incertae sedis</taxon>
        <taxon>Microsporidia</taxon>
        <taxon>Nosematidae</taxon>
        <taxon>Nosema</taxon>
    </lineage>
</organism>
<accession>A0A9P6GXM7</accession>
<dbReference type="Gene3D" id="3.30.70.270">
    <property type="match status" value="1"/>
</dbReference>
<keyword evidence="3" id="KW-1185">Reference proteome</keyword>
<dbReference type="AlphaFoldDB" id="A0A9P6GXM7"/>
<dbReference type="PANTHER" id="PTHR33064:SF37">
    <property type="entry name" value="RIBONUCLEASE H"/>
    <property type="match status" value="1"/>
</dbReference>
<dbReference type="PANTHER" id="PTHR33064">
    <property type="entry name" value="POL PROTEIN"/>
    <property type="match status" value="1"/>
</dbReference>
<dbReference type="InterPro" id="IPR041577">
    <property type="entry name" value="RT_RNaseH_2"/>
</dbReference>
<dbReference type="InterPro" id="IPR043128">
    <property type="entry name" value="Rev_trsase/Diguanyl_cyclase"/>
</dbReference>
<protein>
    <submittedName>
        <fullName evidence="2">Retrovirus-related Pol polyprotein from transposon opus</fullName>
    </submittedName>
</protein>
<dbReference type="InterPro" id="IPR051320">
    <property type="entry name" value="Viral_Replic_Matur_Polypro"/>
</dbReference>
<feature type="domain" description="Reverse transcriptase/retrotransposon-derived protein RNase H-like" evidence="1">
    <location>
        <begin position="60"/>
        <end position="108"/>
    </location>
</feature>
<dbReference type="EMBL" id="SBJO01000772">
    <property type="protein sequence ID" value="KAF9756181.1"/>
    <property type="molecule type" value="Genomic_DNA"/>
</dbReference>
<proteinExistence type="predicted"/>
<reference evidence="2 3" key="1">
    <citation type="journal article" date="2020" name="Genome Biol. Evol.">
        <title>Comparative genomics of strictly vertically transmitted, feminizing microsporidia endosymbionts of amphipod crustaceans.</title>
        <authorList>
            <person name="Cormier A."/>
            <person name="Chebbi M.A."/>
            <person name="Giraud I."/>
            <person name="Wattier R."/>
            <person name="Teixeira M."/>
            <person name="Gilbert C."/>
            <person name="Rigaud T."/>
            <person name="Cordaux R."/>
        </authorList>
    </citation>
    <scope>NUCLEOTIDE SEQUENCE [LARGE SCALE GENOMIC DNA]</scope>
    <source>
        <strain evidence="2 3">Ou3-Ou53</strain>
    </source>
</reference>
<name>A0A9P6GXM7_9MICR</name>
<evidence type="ECO:0000313" key="2">
    <source>
        <dbReference type="EMBL" id="KAF9756181.1"/>
    </source>
</evidence>
<evidence type="ECO:0000313" key="3">
    <source>
        <dbReference type="Proteomes" id="UP000740883"/>
    </source>
</evidence>
<sequence>MPILGSRKKLQSFLGLVNYSSKHISHRYKFTKGLYDILKLKGNQEEKFWNNYMNEVEGIVKCKEIMESAATLYIPDLNKKIILTTDASTDEIGAILSQEVEGRERIVASTAQ</sequence>
<evidence type="ECO:0000259" key="1">
    <source>
        <dbReference type="Pfam" id="PF17919"/>
    </source>
</evidence>
<dbReference type="SUPFAM" id="SSF56672">
    <property type="entry name" value="DNA/RNA polymerases"/>
    <property type="match status" value="1"/>
</dbReference>
<comment type="caution">
    <text evidence="2">The sequence shown here is derived from an EMBL/GenBank/DDBJ whole genome shotgun (WGS) entry which is preliminary data.</text>
</comment>